<dbReference type="AlphaFoldDB" id="A0A366M9A5"/>
<sequence>MKSNELFQEIKDKISSLKVRKPRKWDKNDLGSPLSRYNYNLYKEIFNKKKEDIKIEEIDEEKLDDIRY</sequence>
<evidence type="ECO:0000313" key="1">
    <source>
        <dbReference type="EMBL" id="RBQ22765.1"/>
    </source>
</evidence>
<protein>
    <submittedName>
        <fullName evidence="1">Uncharacterized protein</fullName>
    </submittedName>
</protein>
<evidence type="ECO:0000313" key="2">
    <source>
        <dbReference type="Proteomes" id="UP000253099"/>
    </source>
</evidence>
<proteinExistence type="predicted"/>
<keyword evidence="2" id="KW-1185">Reference proteome</keyword>
<reference evidence="1 2" key="1">
    <citation type="submission" date="2018-06" db="EMBL/GenBank/DDBJ databases">
        <title>Genomic insight into two independent archaeal endosymbiosis events.</title>
        <authorList>
            <person name="Lind A.E."/>
            <person name="Lewis W.H."/>
            <person name="Spang A."/>
            <person name="Guy L."/>
            <person name="Embley M.T."/>
            <person name="Ettema T.J.G."/>
        </authorList>
    </citation>
    <scope>NUCLEOTIDE SEQUENCE [LARGE SCALE GENOMIC DNA]</scope>
    <source>
        <strain evidence="1">NOE</strain>
    </source>
</reference>
<gene>
    <name evidence="1" type="ORF">ALNOE001_15450</name>
</gene>
<accession>A0A366M9A5</accession>
<dbReference type="EMBL" id="NIZT01000042">
    <property type="protein sequence ID" value="RBQ22765.1"/>
    <property type="molecule type" value="Genomic_DNA"/>
</dbReference>
<comment type="caution">
    <text evidence="1">The sequence shown here is derived from an EMBL/GenBank/DDBJ whole genome shotgun (WGS) entry which is preliminary data.</text>
</comment>
<organism evidence="1 2">
    <name type="scientific">Candidatus Methanobinarius endosymbioticus</name>
    <dbReference type="NCBI Taxonomy" id="2006182"/>
    <lineage>
        <taxon>Archaea</taxon>
        <taxon>Methanobacteriati</taxon>
        <taxon>Methanobacteriota</taxon>
        <taxon>Methanomada group</taxon>
        <taxon>Methanobacteria</taxon>
        <taxon>Methanobacteriales</taxon>
        <taxon>Methanobacteriaceae</taxon>
        <taxon>Candidatus Methanobinarius</taxon>
    </lineage>
</organism>
<name>A0A366M9A5_9EURY</name>
<dbReference type="Proteomes" id="UP000253099">
    <property type="component" value="Unassembled WGS sequence"/>
</dbReference>